<organism evidence="2 3">
    <name type="scientific">Nelumbo nucifera</name>
    <name type="common">Sacred lotus</name>
    <dbReference type="NCBI Taxonomy" id="4432"/>
    <lineage>
        <taxon>Eukaryota</taxon>
        <taxon>Viridiplantae</taxon>
        <taxon>Streptophyta</taxon>
        <taxon>Embryophyta</taxon>
        <taxon>Tracheophyta</taxon>
        <taxon>Spermatophyta</taxon>
        <taxon>Magnoliopsida</taxon>
        <taxon>Proteales</taxon>
        <taxon>Nelumbonaceae</taxon>
        <taxon>Nelumbo</taxon>
    </lineage>
</organism>
<evidence type="ECO:0000313" key="2">
    <source>
        <dbReference type="EMBL" id="DAD24336.1"/>
    </source>
</evidence>
<keyword evidence="3" id="KW-1185">Reference proteome</keyword>
<dbReference type="EMBL" id="DUZY01000001">
    <property type="protein sequence ID" value="DAD24336.1"/>
    <property type="molecule type" value="Genomic_DNA"/>
</dbReference>
<protein>
    <submittedName>
        <fullName evidence="2">Uncharacterized protein</fullName>
    </submittedName>
</protein>
<accession>A0A822XZB2</accession>
<gene>
    <name evidence="2" type="ORF">HUJ06_025800</name>
</gene>
<comment type="caution">
    <text evidence="2">The sequence shown here is derived from an EMBL/GenBank/DDBJ whole genome shotgun (WGS) entry which is preliminary data.</text>
</comment>
<name>A0A822XZB2_NELNU</name>
<feature type="region of interest" description="Disordered" evidence="1">
    <location>
        <begin position="71"/>
        <end position="102"/>
    </location>
</feature>
<dbReference type="AlphaFoldDB" id="A0A822XZB2"/>
<sequence length="168" mass="20261">MMNKGEKLVCYSFEWSIREQGWSLRMLIRLSDLVGISVTGKFRQLKLLINANSSFLWGDRRWFRFCRREEEDEQCFSPNQKREEEEEKGEERKKEKRKGKERGREWLRGCSRQWMEKSTAALPLGLNGDEEEWCRQISLLRAKMKGSVSFKWRQGCFCKFKEIRGVFW</sequence>
<reference evidence="2 3" key="1">
    <citation type="journal article" date="2020" name="Mol. Biol. Evol.">
        <title>Distinct Expression and Methylation Patterns for Genes with Different Fates following a Single Whole-Genome Duplication in Flowering Plants.</title>
        <authorList>
            <person name="Shi T."/>
            <person name="Rahmani R.S."/>
            <person name="Gugger P.F."/>
            <person name="Wang M."/>
            <person name="Li H."/>
            <person name="Zhang Y."/>
            <person name="Li Z."/>
            <person name="Wang Q."/>
            <person name="Van de Peer Y."/>
            <person name="Marchal K."/>
            <person name="Chen J."/>
        </authorList>
    </citation>
    <scope>NUCLEOTIDE SEQUENCE [LARGE SCALE GENOMIC DNA]</scope>
    <source>
        <tissue evidence="2">Leaf</tissue>
    </source>
</reference>
<evidence type="ECO:0000313" key="3">
    <source>
        <dbReference type="Proteomes" id="UP000607653"/>
    </source>
</evidence>
<proteinExistence type="predicted"/>
<evidence type="ECO:0000256" key="1">
    <source>
        <dbReference type="SAM" id="MobiDB-lite"/>
    </source>
</evidence>
<dbReference type="Proteomes" id="UP000607653">
    <property type="component" value="Unassembled WGS sequence"/>
</dbReference>